<dbReference type="EMBL" id="JANURM010000004">
    <property type="protein sequence ID" value="MDL0088809.1"/>
    <property type="molecule type" value="Genomic_DNA"/>
</dbReference>
<dbReference type="CDD" id="cd07739">
    <property type="entry name" value="metallo-hydrolase-like_MBL-fold"/>
    <property type="match status" value="1"/>
</dbReference>
<dbReference type="InterPro" id="IPR036866">
    <property type="entry name" value="RibonucZ/Hydroxyglut_hydro"/>
</dbReference>
<reference evidence="2" key="2">
    <citation type="journal article" date="2023" name="Microorganisms">
        <title>Isolation and Genomic Characteristics of Cat-Borne Campylobacter felis sp. nov. and Sheep-Borne Campylobacter ovis sp. nov.</title>
        <authorList>
            <person name="Wang H."/>
            <person name="Li Y."/>
            <person name="Gu Y."/>
            <person name="Zhou G."/>
            <person name="Chen X."/>
            <person name="Zhang X."/>
            <person name="Shao Z."/>
            <person name="Zhang J."/>
            <person name="Zhang M."/>
        </authorList>
    </citation>
    <scope>NUCLEOTIDE SEQUENCE</scope>
    <source>
        <strain evidence="2">PS10</strain>
    </source>
</reference>
<name>A0ABT7HPN9_9BACT</name>
<evidence type="ECO:0000313" key="3">
    <source>
        <dbReference type="Proteomes" id="UP001173801"/>
    </source>
</evidence>
<dbReference type="SUPFAM" id="SSF56281">
    <property type="entry name" value="Metallo-hydrolase/oxidoreductase"/>
    <property type="match status" value="1"/>
</dbReference>
<organism evidence="2 3">
    <name type="scientific">Campylobacter gastrosuis</name>
    <dbReference type="NCBI Taxonomy" id="2974576"/>
    <lineage>
        <taxon>Bacteria</taxon>
        <taxon>Pseudomonadati</taxon>
        <taxon>Campylobacterota</taxon>
        <taxon>Epsilonproteobacteria</taxon>
        <taxon>Campylobacterales</taxon>
        <taxon>Campylobacteraceae</taxon>
        <taxon>Campylobacter</taxon>
    </lineage>
</organism>
<evidence type="ECO:0000313" key="2">
    <source>
        <dbReference type="EMBL" id="MDL0088809.1"/>
    </source>
</evidence>
<dbReference type="Proteomes" id="UP001173801">
    <property type="component" value="Unassembled WGS sequence"/>
</dbReference>
<dbReference type="PANTHER" id="PTHR42951">
    <property type="entry name" value="METALLO-BETA-LACTAMASE DOMAIN-CONTAINING"/>
    <property type="match status" value="1"/>
</dbReference>
<dbReference type="InterPro" id="IPR001279">
    <property type="entry name" value="Metallo-B-lactamas"/>
</dbReference>
<keyword evidence="3" id="KW-1185">Reference proteome</keyword>
<reference evidence="2" key="1">
    <citation type="submission" date="2022-08" db="EMBL/GenBank/DDBJ databases">
        <authorList>
            <person name="Wang H."/>
        </authorList>
    </citation>
    <scope>NUCLEOTIDE SEQUENCE</scope>
    <source>
        <strain evidence="2">PS10</strain>
    </source>
</reference>
<accession>A0ABT7HPN9</accession>
<dbReference type="InterPro" id="IPR050855">
    <property type="entry name" value="NDM-1-like"/>
</dbReference>
<dbReference type="Gene3D" id="3.60.15.10">
    <property type="entry name" value="Ribonuclease Z/Hydroxyacylglutathione hydrolase-like"/>
    <property type="match status" value="1"/>
</dbReference>
<proteinExistence type="predicted"/>
<dbReference type="PANTHER" id="PTHR42951:SF14">
    <property type="entry name" value="METALLO-BETA-LACTAMASE SUPERFAMILY PROTEIN"/>
    <property type="match status" value="1"/>
</dbReference>
<dbReference type="SMART" id="SM00849">
    <property type="entry name" value="Lactamase_B"/>
    <property type="match status" value="1"/>
</dbReference>
<dbReference type="RefSeq" id="WP_284937467.1">
    <property type="nucleotide sequence ID" value="NZ_JANURM010000004.1"/>
</dbReference>
<protein>
    <submittedName>
        <fullName evidence="2">MBL fold metallo-hydrolase</fullName>
    </submittedName>
</protein>
<gene>
    <name evidence="2" type="ORF">NYG85_05415</name>
</gene>
<sequence>MRKFTLTKPNSKLAIYGFNPGESGLFAVSSTIIEGQNEIMLVDAQFQKSDAEFLIEYIKNTGKKLKYIYISHFDPDFYFGLGEIASVFADAKIVARPSTISGIKRNLIGKMEYWLPILKERNNAPRFFMLPEPFLDEFFKIDDEKILIKGIKRNEAKTYLFYQEQGVLFGGAWVFGGIHLWTASTPTKQSRAEWIEILNDMIELKPSVVLPAHFLGELDSGVLEFNKEYLNTLEKQISLSKTSAELEAKMREIYPNLKGDSYLEIGSKVVTGEIEWL</sequence>
<comment type="caution">
    <text evidence="2">The sequence shown here is derived from an EMBL/GenBank/DDBJ whole genome shotgun (WGS) entry which is preliminary data.</text>
</comment>
<dbReference type="Pfam" id="PF00753">
    <property type="entry name" value="Lactamase_B"/>
    <property type="match status" value="1"/>
</dbReference>
<evidence type="ECO:0000259" key="1">
    <source>
        <dbReference type="SMART" id="SM00849"/>
    </source>
</evidence>
<feature type="domain" description="Metallo-beta-lactamase" evidence="1">
    <location>
        <begin position="27"/>
        <end position="213"/>
    </location>
</feature>